<keyword evidence="3" id="KW-1185">Reference proteome</keyword>
<dbReference type="Proteomes" id="UP000613580">
    <property type="component" value="Unassembled WGS sequence"/>
</dbReference>
<comment type="caution">
    <text evidence="2">The sequence shown here is derived from an EMBL/GenBank/DDBJ whole genome shotgun (WGS) entry which is preliminary data.</text>
</comment>
<accession>A0A8H6WJT7</accession>
<dbReference type="OrthoDB" id="3018477at2759"/>
<proteinExistence type="predicted"/>
<evidence type="ECO:0000313" key="2">
    <source>
        <dbReference type="EMBL" id="KAF7321239.1"/>
    </source>
</evidence>
<sequence>MRQPRVKPTQLLPASHSYVSGNAGQKAFGGRPQASFRAAGTTKRTHSGAAGGIFVWQREHASSYEDPFPVAPVPLAKQAFAAAVSARVNLVDRLSACRDAGTLKVLGNATLTGAGTSGHTAHFSATYCPAPDSDLASTSSEEPSTVNKRQTCTQCPCANGSITCYCHTLGSQNSLFIDTCTNSTPPAASIPVGAPSGSLGFPAQTNGYYNVPVNSILSWTFQGCAFAFFNDVGTTYNICAQDLQNTVRALNGFCDDVNNNFGLFQNNGRMSCMTYNPAELG</sequence>
<protein>
    <submittedName>
        <fullName evidence="2">Uncharacterized protein</fullName>
    </submittedName>
</protein>
<gene>
    <name evidence="2" type="ORF">HMN09_00213000</name>
</gene>
<reference evidence="2" key="1">
    <citation type="submission" date="2020-05" db="EMBL/GenBank/DDBJ databases">
        <title>Mycena genomes resolve the evolution of fungal bioluminescence.</title>
        <authorList>
            <person name="Tsai I.J."/>
        </authorList>
    </citation>
    <scope>NUCLEOTIDE SEQUENCE</scope>
    <source>
        <strain evidence="2">110903Hualien_Pintung</strain>
    </source>
</reference>
<feature type="region of interest" description="Disordered" evidence="1">
    <location>
        <begin position="22"/>
        <end position="45"/>
    </location>
</feature>
<dbReference type="AlphaFoldDB" id="A0A8H6WJT7"/>
<evidence type="ECO:0000313" key="3">
    <source>
        <dbReference type="Proteomes" id="UP000613580"/>
    </source>
</evidence>
<dbReference type="EMBL" id="JACAZE010000002">
    <property type="protein sequence ID" value="KAF7321239.1"/>
    <property type="molecule type" value="Genomic_DNA"/>
</dbReference>
<organism evidence="2 3">
    <name type="scientific">Mycena chlorophos</name>
    <name type="common">Agaric fungus</name>
    <name type="synonym">Agaricus chlorophos</name>
    <dbReference type="NCBI Taxonomy" id="658473"/>
    <lineage>
        <taxon>Eukaryota</taxon>
        <taxon>Fungi</taxon>
        <taxon>Dikarya</taxon>
        <taxon>Basidiomycota</taxon>
        <taxon>Agaricomycotina</taxon>
        <taxon>Agaricomycetes</taxon>
        <taxon>Agaricomycetidae</taxon>
        <taxon>Agaricales</taxon>
        <taxon>Marasmiineae</taxon>
        <taxon>Mycenaceae</taxon>
        <taxon>Mycena</taxon>
    </lineage>
</organism>
<evidence type="ECO:0000256" key="1">
    <source>
        <dbReference type="SAM" id="MobiDB-lite"/>
    </source>
</evidence>
<name>A0A8H6WJT7_MYCCL</name>